<protein>
    <recommendedName>
        <fullName evidence="3">Transporter</fullName>
    </recommendedName>
</protein>
<dbReference type="AlphaFoldDB" id="A0A643K2H9"/>
<proteinExistence type="predicted"/>
<keyword evidence="1" id="KW-0472">Membrane</keyword>
<gene>
    <name evidence="2" type="ORF">Hfx1149_10880</name>
</gene>
<evidence type="ECO:0000313" key="2">
    <source>
        <dbReference type="EMBL" id="KAB1188511.1"/>
    </source>
</evidence>
<reference evidence="2" key="1">
    <citation type="submission" date="2019-09" db="EMBL/GenBank/DDBJ databases">
        <title>Genomic analysis of Haloferax sp. CBA1149.</title>
        <authorList>
            <person name="Roh S.W."/>
        </authorList>
    </citation>
    <scope>NUCLEOTIDE SEQUENCE</scope>
    <source>
        <strain evidence="2">CBA1149</strain>
    </source>
</reference>
<keyword evidence="1" id="KW-1133">Transmembrane helix</keyword>
<name>A0A643K2H9_9EURY</name>
<feature type="transmembrane region" description="Helical" evidence="1">
    <location>
        <begin position="39"/>
        <end position="65"/>
    </location>
</feature>
<comment type="caution">
    <text evidence="2">The sequence shown here is derived from an EMBL/GenBank/DDBJ whole genome shotgun (WGS) entry which is preliminary data.</text>
</comment>
<evidence type="ECO:0000256" key="1">
    <source>
        <dbReference type="SAM" id="Phobius"/>
    </source>
</evidence>
<sequence>MPADDYLTPTFVLFVGGFVAAIFFFGAVLAYVASGGVEAVTGLALGLAGIGGLFLAVGVVGAGVLRYWKKS</sequence>
<accession>A0A643K2H9</accession>
<feature type="transmembrane region" description="Helical" evidence="1">
    <location>
        <begin position="12"/>
        <end position="33"/>
    </location>
</feature>
<keyword evidence="1" id="KW-0812">Transmembrane</keyword>
<organism evidence="2">
    <name type="scientific">Haloferax sp. CBA1149</name>
    <dbReference type="NCBI Taxonomy" id="2650753"/>
    <lineage>
        <taxon>Archaea</taxon>
        <taxon>Methanobacteriati</taxon>
        <taxon>Methanobacteriota</taxon>
        <taxon>Stenosarchaea group</taxon>
        <taxon>Halobacteria</taxon>
        <taxon>Halobacteriales</taxon>
        <taxon>Haloferacaceae</taxon>
        <taxon>Haloferax</taxon>
    </lineage>
</organism>
<dbReference type="EMBL" id="VZUS01000001">
    <property type="protein sequence ID" value="KAB1188511.1"/>
    <property type="molecule type" value="Genomic_DNA"/>
</dbReference>
<evidence type="ECO:0008006" key="3">
    <source>
        <dbReference type="Google" id="ProtNLM"/>
    </source>
</evidence>
<dbReference type="RefSeq" id="WP_151138328.1">
    <property type="nucleotide sequence ID" value="NZ_VZUS01000001.1"/>
</dbReference>